<evidence type="ECO:0000313" key="2">
    <source>
        <dbReference type="Proteomes" id="UP000054538"/>
    </source>
</evidence>
<dbReference type="AlphaFoldDB" id="A0A0D0DWN1"/>
<organism evidence="1 2">
    <name type="scientific">Paxillus rubicundulus Ve08.2h10</name>
    <dbReference type="NCBI Taxonomy" id="930991"/>
    <lineage>
        <taxon>Eukaryota</taxon>
        <taxon>Fungi</taxon>
        <taxon>Dikarya</taxon>
        <taxon>Basidiomycota</taxon>
        <taxon>Agaricomycotina</taxon>
        <taxon>Agaricomycetes</taxon>
        <taxon>Agaricomycetidae</taxon>
        <taxon>Boletales</taxon>
        <taxon>Paxilineae</taxon>
        <taxon>Paxillaceae</taxon>
        <taxon>Paxillus</taxon>
    </lineage>
</organism>
<name>A0A0D0DWN1_9AGAM</name>
<dbReference type="HOGENOM" id="CLU_2298389_0_0_1"/>
<dbReference type="OrthoDB" id="3061698at2759"/>
<accession>A0A0D0DWN1</accession>
<dbReference type="Proteomes" id="UP000054538">
    <property type="component" value="Unassembled WGS sequence"/>
</dbReference>
<protein>
    <submittedName>
        <fullName evidence="1">Uncharacterized protein</fullName>
    </submittedName>
</protein>
<gene>
    <name evidence="1" type="ORF">PAXRUDRAFT_151733</name>
</gene>
<reference evidence="2" key="2">
    <citation type="submission" date="2015-01" db="EMBL/GenBank/DDBJ databases">
        <title>Evolutionary Origins and Diversification of the Mycorrhizal Mutualists.</title>
        <authorList>
            <consortium name="DOE Joint Genome Institute"/>
            <consortium name="Mycorrhizal Genomics Consortium"/>
            <person name="Kohler A."/>
            <person name="Kuo A."/>
            <person name="Nagy L.G."/>
            <person name="Floudas D."/>
            <person name="Copeland A."/>
            <person name="Barry K.W."/>
            <person name="Cichocki N."/>
            <person name="Veneault-Fourrey C."/>
            <person name="LaButti K."/>
            <person name="Lindquist E.A."/>
            <person name="Lipzen A."/>
            <person name="Lundell T."/>
            <person name="Morin E."/>
            <person name="Murat C."/>
            <person name="Riley R."/>
            <person name="Ohm R."/>
            <person name="Sun H."/>
            <person name="Tunlid A."/>
            <person name="Henrissat B."/>
            <person name="Grigoriev I.V."/>
            <person name="Hibbett D.S."/>
            <person name="Martin F."/>
        </authorList>
    </citation>
    <scope>NUCLEOTIDE SEQUENCE [LARGE SCALE GENOMIC DNA]</scope>
    <source>
        <strain evidence="2">Ve08.2h10</strain>
    </source>
</reference>
<dbReference type="EMBL" id="KN825507">
    <property type="protein sequence ID" value="KIK90524.1"/>
    <property type="molecule type" value="Genomic_DNA"/>
</dbReference>
<sequence length="101" mass="11270">MHALTTLLRTPTNIFRTPTRGVSPLKRPHSRISVSSPSTPNNSLLHPVVLQTYSVSTDSIVLTALPTVPFCCHEDLLTMSRAQLEGVVRALNERLPRRMRI</sequence>
<evidence type="ECO:0000313" key="1">
    <source>
        <dbReference type="EMBL" id="KIK90524.1"/>
    </source>
</evidence>
<dbReference type="InParanoid" id="A0A0D0DWN1"/>
<proteinExistence type="predicted"/>
<keyword evidence="2" id="KW-1185">Reference proteome</keyword>
<reference evidence="1 2" key="1">
    <citation type="submission" date="2014-04" db="EMBL/GenBank/DDBJ databases">
        <authorList>
            <consortium name="DOE Joint Genome Institute"/>
            <person name="Kuo A."/>
            <person name="Kohler A."/>
            <person name="Jargeat P."/>
            <person name="Nagy L.G."/>
            <person name="Floudas D."/>
            <person name="Copeland A."/>
            <person name="Barry K.W."/>
            <person name="Cichocki N."/>
            <person name="Veneault-Fourrey C."/>
            <person name="LaButti K."/>
            <person name="Lindquist E.A."/>
            <person name="Lipzen A."/>
            <person name="Lundell T."/>
            <person name="Morin E."/>
            <person name="Murat C."/>
            <person name="Sun H."/>
            <person name="Tunlid A."/>
            <person name="Henrissat B."/>
            <person name="Grigoriev I.V."/>
            <person name="Hibbett D.S."/>
            <person name="Martin F."/>
            <person name="Nordberg H.P."/>
            <person name="Cantor M.N."/>
            <person name="Hua S.X."/>
        </authorList>
    </citation>
    <scope>NUCLEOTIDE SEQUENCE [LARGE SCALE GENOMIC DNA]</scope>
    <source>
        <strain evidence="1 2">Ve08.2h10</strain>
    </source>
</reference>
<feature type="non-terminal residue" evidence="1">
    <location>
        <position position="101"/>
    </location>
</feature>